<dbReference type="GO" id="GO:0016887">
    <property type="term" value="F:ATP hydrolysis activity"/>
    <property type="evidence" value="ECO:0007669"/>
    <property type="project" value="InterPro"/>
</dbReference>
<dbReference type="PANTHER" id="PTHR43790">
    <property type="entry name" value="CARBOHYDRATE TRANSPORT ATP-BINDING PROTEIN MG119-RELATED"/>
    <property type="match status" value="1"/>
</dbReference>
<keyword evidence="2" id="KW-1003">Cell membrane</keyword>
<dbReference type="RefSeq" id="WP_185987863.1">
    <property type="nucleotide sequence ID" value="NZ_BAAALZ010000006.1"/>
</dbReference>
<dbReference type="InterPro" id="IPR050107">
    <property type="entry name" value="ABC_carbohydrate_import_ATPase"/>
</dbReference>
<organism evidence="10 11">
    <name type="scientific">Leucobacter aridicollis</name>
    <dbReference type="NCBI Taxonomy" id="283878"/>
    <lineage>
        <taxon>Bacteria</taxon>
        <taxon>Bacillati</taxon>
        <taxon>Actinomycetota</taxon>
        <taxon>Actinomycetes</taxon>
        <taxon>Micrococcales</taxon>
        <taxon>Microbacteriaceae</taxon>
        <taxon>Leucobacter</taxon>
    </lineage>
</organism>
<evidence type="ECO:0000256" key="7">
    <source>
        <dbReference type="ARBA" id="ARBA00022967"/>
    </source>
</evidence>
<dbReference type="PROSITE" id="PS50893">
    <property type="entry name" value="ABC_TRANSPORTER_2"/>
    <property type="match status" value="2"/>
</dbReference>
<keyword evidence="6" id="KW-0067">ATP-binding</keyword>
<evidence type="ECO:0000256" key="5">
    <source>
        <dbReference type="ARBA" id="ARBA00022741"/>
    </source>
</evidence>
<dbReference type="InterPro" id="IPR027417">
    <property type="entry name" value="P-loop_NTPase"/>
</dbReference>
<proteinExistence type="predicted"/>
<protein>
    <submittedName>
        <fullName evidence="10">ABC-type sugar transport system ATPase subunit</fullName>
    </submittedName>
</protein>
<dbReference type="InterPro" id="IPR003439">
    <property type="entry name" value="ABC_transporter-like_ATP-bd"/>
</dbReference>
<gene>
    <name evidence="10" type="ORF">BJ960_002970</name>
</gene>
<dbReference type="EMBL" id="JACCBD010000001">
    <property type="protein sequence ID" value="NYD28167.1"/>
    <property type="molecule type" value="Genomic_DNA"/>
</dbReference>
<name>A0A852R5R7_9MICO</name>
<dbReference type="Gene3D" id="3.40.50.300">
    <property type="entry name" value="P-loop containing nucleotide triphosphate hydrolases"/>
    <property type="match status" value="2"/>
</dbReference>
<evidence type="ECO:0000256" key="2">
    <source>
        <dbReference type="ARBA" id="ARBA00022475"/>
    </source>
</evidence>
<dbReference type="InterPro" id="IPR017871">
    <property type="entry name" value="ABC_transporter-like_CS"/>
</dbReference>
<accession>A0A852R5R7</accession>
<feature type="domain" description="ABC transporter" evidence="9">
    <location>
        <begin position="18"/>
        <end position="253"/>
    </location>
</feature>
<dbReference type="Proteomes" id="UP000586095">
    <property type="component" value="Unassembled WGS sequence"/>
</dbReference>
<reference evidence="10 11" key="1">
    <citation type="submission" date="2020-07" db="EMBL/GenBank/DDBJ databases">
        <title>Sequencing the genomes of 1000 actinobacteria strains.</title>
        <authorList>
            <person name="Klenk H.-P."/>
        </authorList>
    </citation>
    <scope>NUCLEOTIDE SEQUENCE [LARGE SCALE GENOMIC DNA]</scope>
    <source>
        <strain evidence="10 11">DSM 17380</strain>
    </source>
</reference>
<keyword evidence="3 10" id="KW-0762">Sugar transport</keyword>
<evidence type="ECO:0000256" key="1">
    <source>
        <dbReference type="ARBA" id="ARBA00022448"/>
    </source>
</evidence>
<feature type="domain" description="ABC transporter" evidence="9">
    <location>
        <begin position="265"/>
        <end position="502"/>
    </location>
</feature>
<dbReference type="InterPro" id="IPR003593">
    <property type="entry name" value="AAA+_ATPase"/>
</dbReference>
<keyword evidence="4" id="KW-0677">Repeat</keyword>
<sequence length="505" mass="53668">MNNADSRHTATGDSAPRITLEDVGKSYGGTSVLRGITLNVEPGEIHGLLGENGAGKSTLLKILGGAISADAGTVLFDERPAKLGSPRAAIDHGISLIAQELALVPARSVLENVYLGRWANAAGIVRPAQDRARLERLIAESGFDLDLDAPVSSLALGQAQQVEILKALARGSKVICFDEPTAALGEADTENLLAVIRRLAANGTTIIIVSHFLEEILGLADRITVLRDGNQIITDDAAGYDSDGLVHLMVGRQVEALARSPRPVAENAPVVITATGLSNASISEISFEVRRGEVLGLVGLMGSGRSETLNAVFGSDRVTSGEVWVHGRRVRRNSVRHAIRGGLALVPESRKDQGLVLGRSAAENVALPSLRRRQIGGFVQLGAEHRVVDDAVERVDIRGKVRHVPVGALSGGNQQKALFAKWLIDPPEVFLIDEPTRGVDIAAKANIHNLILELAERGTAVVVASSELEEVLSISHRLAVMRQGRIVAEYDRSVSPDVVMATAFH</sequence>
<keyword evidence="5" id="KW-0547">Nucleotide-binding</keyword>
<dbReference type="PROSITE" id="PS00211">
    <property type="entry name" value="ABC_TRANSPORTER_1"/>
    <property type="match status" value="1"/>
</dbReference>
<comment type="caution">
    <text evidence="10">The sequence shown here is derived from an EMBL/GenBank/DDBJ whole genome shotgun (WGS) entry which is preliminary data.</text>
</comment>
<evidence type="ECO:0000256" key="3">
    <source>
        <dbReference type="ARBA" id="ARBA00022597"/>
    </source>
</evidence>
<evidence type="ECO:0000256" key="8">
    <source>
        <dbReference type="ARBA" id="ARBA00023136"/>
    </source>
</evidence>
<keyword evidence="1" id="KW-0813">Transport</keyword>
<dbReference type="GO" id="GO:0005524">
    <property type="term" value="F:ATP binding"/>
    <property type="evidence" value="ECO:0007669"/>
    <property type="project" value="UniProtKB-KW"/>
</dbReference>
<evidence type="ECO:0000313" key="11">
    <source>
        <dbReference type="Proteomes" id="UP000586095"/>
    </source>
</evidence>
<keyword evidence="8" id="KW-0472">Membrane</keyword>
<keyword evidence="7" id="KW-1278">Translocase</keyword>
<dbReference type="SMART" id="SM00382">
    <property type="entry name" value="AAA"/>
    <property type="match status" value="2"/>
</dbReference>
<dbReference type="PANTHER" id="PTHR43790:SF3">
    <property type="entry name" value="D-ALLOSE IMPORT ATP-BINDING PROTEIN ALSA-RELATED"/>
    <property type="match status" value="1"/>
</dbReference>
<evidence type="ECO:0000256" key="6">
    <source>
        <dbReference type="ARBA" id="ARBA00022840"/>
    </source>
</evidence>
<dbReference type="Pfam" id="PF00005">
    <property type="entry name" value="ABC_tran"/>
    <property type="match status" value="2"/>
</dbReference>
<dbReference type="CDD" id="cd03215">
    <property type="entry name" value="ABC_Carb_Monos_II"/>
    <property type="match status" value="1"/>
</dbReference>
<keyword evidence="11" id="KW-1185">Reference proteome</keyword>
<evidence type="ECO:0000256" key="4">
    <source>
        <dbReference type="ARBA" id="ARBA00022737"/>
    </source>
</evidence>
<dbReference type="AlphaFoldDB" id="A0A852R5R7"/>
<dbReference type="SUPFAM" id="SSF52540">
    <property type="entry name" value="P-loop containing nucleoside triphosphate hydrolases"/>
    <property type="match status" value="2"/>
</dbReference>
<dbReference type="CDD" id="cd03216">
    <property type="entry name" value="ABC_Carb_Monos_I"/>
    <property type="match status" value="1"/>
</dbReference>
<evidence type="ECO:0000259" key="9">
    <source>
        <dbReference type="PROSITE" id="PS50893"/>
    </source>
</evidence>
<evidence type="ECO:0000313" key="10">
    <source>
        <dbReference type="EMBL" id="NYD28167.1"/>
    </source>
</evidence>